<name>A0A812TGK6_9DINO</name>
<feature type="compositionally biased region" description="Pro residues" evidence="1">
    <location>
        <begin position="622"/>
        <end position="640"/>
    </location>
</feature>
<evidence type="ECO:0000256" key="1">
    <source>
        <dbReference type="SAM" id="MobiDB-lite"/>
    </source>
</evidence>
<feature type="domain" description="WW" evidence="2">
    <location>
        <begin position="322"/>
        <end position="349"/>
    </location>
</feature>
<feature type="domain" description="WW" evidence="2">
    <location>
        <begin position="528"/>
        <end position="555"/>
    </location>
</feature>
<feature type="domain" description="WW" evidence="2">
    <location>
        <begin position="451"/>
        <end position="485"/>
    </location>
</feature>
<dbReference type="InterPro" id="IPR001202">
    <property type="entry name" value="WW_dom"/>
</dbReference>
<dbReference type="InterPro" id="IPR039726">
    <property type="entry name" value="Prp40-like"/>
</dbReference>
<accession>A0A812TGK6</accession>
<dbReference type="Pfam" id="PF00397">
    <property type="entry name" value="WW"/>
    <property type="match status" value="1"/>
</dbReference>
<dbReference type="GO" id="GO:0045292">
    <property type="term" value="P:mRNA cis splicing, via spliceosome"/>
    <property type="evidence" value="ECO:0007669"/>
    <property type="project" value="InterPro"/>
</dbReference>
<keyword evidence="4" id="KW-1185">Reference proteome</keyword>
<feature type="region of interest" description="Disordered" evidence="1">
    <location>
        <begin position="578"/>
        <end position="675"/>
    </location>
</feature>
<dbReference type="PANTHER" id="PTHR11864">
    <property type="entry name" value="PRE-MRNA-PROCESSING PROTEIN PRP40"/>
    <property type="match status" value="1"/>
</dbReference>
<dbReference type="SMART" id="SM00456">
    <property type="entry name" value="WW"/>
    <property type="match status" value="6"/>
</dbReference>
<evidence type="ECO:0000313" key="4">
    <source>
        <dbReference type="Proteomes" id="UP000604046"/>
    </source>
</evidence>
<dbReference type="GO" id="GO:0071004">
    <property type="term" value="C:U2-type prespliceosome"/>
    <property type="evidence" value="ECO:0007669"/>
    <property type="project" value="TreeGrafter"/>
</dbReference>
<organism evidence="3 4">
    <name type="scientific">Symbiodinium natans</name>
    <dbReference type="NCBI Taxonomy" id="878477"/>
    <lineage>
        <taxon>Eukaryota</taxon>
        <taxon>Sar</taxon>
        <taxon>Alveolata</taxon>
        <taxon>Dinophyceae</taxon>
        <taxon>Suessiales</taxon>
        <taxon>Symbiodiniaceae</taxon>
        <taxon>Symbiodinium</taxon>
    </lineage>
</organism>
<feature type="region of interest" description="Disordered" evidence="1">
    <location>
        <begin position="172"/>
        <end position="201"/>
    </location>
</feature>
<feature type="domain" description="WW" evidence="2">
    <location>
        <begin position="115"/>
        <end position="141"/>
    </location>
</feature>
<evidence type="ECO:0000259" key="2">
    <source>
        <dbReference type="PROSITE" id="PS50020"/>
    </source>
</evidence>
<feature type="region of interest" description="Disordered" evidence="1">
    <location>
        <begin position="373"/>
        <end position="408"/>
    </location>
</feature>
<dbReference type="Gene3D" id="2.20.70.10">
    <property type="match status" value="5"/>
</dbReference>
<dbReference type="GO" id="GO:0003723">
    <property type="term" value="F:RNA binding"/>
    <property type="evidence" value="ECO:0007669"/>
    <property type="project" value="TreeGrafter"/>
</dbReference>
<gene>
    <name evidence="3" type="ORF">SNAT2548_LOCUS29746</name>
</gene>
<dbReference type="Proteomes" id="UP000604046">
    <property type="component" value="Unassembled WGS sequence"/>
</dbReference>
<comment type="caution">
    <text evidence="3">The sequence shown here is derived from an EMBL/GenBank/DDBJ whole genome shotgun (WGS) entry which is preliminary data.</text>
</comment>
<proteinExistence type="predicted"/>
<evidence type="ECO:0000313" key="3">
    <source>
        <dbReference type="EMBL" id="CAE7531009.1"/>
    </source>
</evidence>
<dbReference type="PROSITE" id="PS50020">
    <property type="entry name" value="WW_DOMAIN_2"/>
    <property type="match status" value="6"/>
</dbReference>
<feature type="domain" description="WW" evidence="2">
    <location>
        <begin position="38"/>
        <end position="72"/>
    </location>
</feature>
<protein>
    <recommendedName>
        <fullName evidence="2">WW domain-containing protein</fullName>
    </recommendedName>
</protein>
<feature type="compositionally biased region" description="Basic and acidic residues" evidence="1">
    <location>
        <begin position="373"/>
        <end position="386"/>
    </location>
</feature>
<feature type="compositionally biased region" description="Low complexity" evidence="1">
    <location>
        <begin position="177"/>
        <end position="199"/>
    </location>
</feature>
<dbReference type="GO" id="GO:0005685">
    <property type="term" value="C:U1 snRNP"/>
    <property type="evidence" value="ECO:0007669"/>
    <property type="project" value="TreeGrafter"/>
</dbReference>
<reference evidence="3" key="1">
    <citation type="submission" date="2021-02" db="EMBL/GenBank/DDBJ databases">
        <authorList>
            <person name="Dougan E. K."/>
            <person name="Rhodes N."/>
            <person name="Thang M."/>
            <person name="Chan C."/>
        </authorList>
    </citation>
    <scope>NUCLEOTIDE SEQUENCE</scope>
</reference>
<dbReference type="PANTHER" id="PTHR11864:SF0">
    <property type="entry name" value="PRP40 PRE-MRNA PROCESSING FACTOR 40 HOMOLOG A (YEAST)"/>
    <property type="match status" value="1"/>
</dbReference>
<dbReference type="SUPFAM" id="SSF51045">
    <property type="entry name" value="WW domain"/>
    <property type="match status" value="4"/>
</dbReference>
<feature type="domain" description="WW" evidence="2">
    <location>
        <begin position="245"/>
        <end position="279"/>
    </location>
</feature>
<dbReference type="AlphaFoldDB" id="A0A812TGK6"/>
<dbReference type="OrthoDB" id="429067at2759"/>
<dbReference type="CDD" id="cd00201">
    <property type="entry name" value="WW"/>
    <property type="match status" value="3"/>
</dbReference>
<dbReference type="EMBL" id="CAJNDS010002575">
    <property type="protein sequence ID" value="CAE7531009.1"/>
    <property type="molecule type" value="Genomic_DNA"/>
</dbReference>
<sequence length="1049" mass="117172">MTLDREVHSWRGYLTSQSIVSFDDELLLDVFESSLCGAPLPAPWSMWFDKKSNALFFTNTSTGETSWTHPLNSLLLELASVGQRFLALPTASRAEHLAALNRTWEAEARAEILRWRSAYDNGAEYFYNIETKAVMWERPVDALLPAFYLKKQYLKNLSSYCNGAQWNAEVKGKAARQGKQGPQRQGPQRQGQQGLQGHGFRSSLPLTPEQSNLSESLDGYLTKELLKLPDDEELLRVFQVVLREAPLPAPWSMWCDKATQSLFFRNPTTLETSWMHPLHDVFAFLAEVGRRFFTVPSATRAEHLAALNTSWDNEAREEILKWQAAYDEQDREYFFNVETMEVMWERPAEAVLPAFYLKKQFLKRLSLCKPARTEHRGRSGERDRDSLSTMASTSNSSVSSMSRRGRRSSRKLSNHALFDDNWEYYLTTQGIVNVPGEEMLLQTFQTVLKIAPLPAPWKIWNDKANNRFFFVHKSTGMTSWQHPLNSVLAELAGIARHFLSLREDQRADRLSVLGSTWDGEAEVEISKWKCALDEEDMEYFFNVETSETMWERPEDIVLPELFLKRQFLSKLSAAAEPSCDQSALEQPQPPQSQPRENKPSADFTPVPSTSQAPMPVTSVKPAMPPVPPVPPTPSMPPVIRPQPELHQAKPPLPRPNHSPTRVKIKSVSPKPARPSEAIKVTVVRKTVRASSRDDAPKPPKVTVISRDRAAKMGPTISVRAMKAQASPQHEGAQLPQLRSAKSAAFAASEATTGNSIEKIQAAALAAYEATPLPTSEAHVSTVQEALCEVARQIEGLTSRGEACSALAENAYFFARCVHEAQNDASQASSAALASTAARASGLSASWQVDAAIAATLNRRFSGSPGSPSFPTSSQLREVIEQVACDAGVEAKTRESWLQKANEKLEPLQVKDCAPAQEAKSQDLVATVDTWVMGSPQNVDSSPQSGTAETVSMFGRTGRFSQTGSSKFAEFCNFRDVRRAMAEAENCLATFEEERRIQRKALRRRSQNKLPTDILDAMGEAQRILSAFDEERRLQLQQLRVERAKSRTNL</sequence>
<dbReference type="PROSITE" id="PS01159">
    <property type="entry name" value="WW_DOMAIN_1"/>
    <property type="match status" value="3"/>
</dbReference>
<feature type="compositionally biased region" description="Low complexity" evidence="1">
    <location>
        <begin position="387"/>
        <end position="402"/>
    </location>
</feature>
<dbReference type="InterPro" id="IPR036020">
    <property type="entry name" value="WW_dom_sf"/>
</dbReference>